<protein>
    <submittedName>
        <fullName evidence="2">Uncharacterized protein</fullName>
    </submittedName>
</protein>
<dbReference type="EnsemblBacteria" id="ABF43556">
    <property type="protein sequence ID" value="ABF43556"/>
    <property type="gene ID" value="Acid345_4556"/>
</dbReference>
<dbReference type="HOGENOM" id="CLU_1641323_0_0_0"/>
<feature type="signal peptide" evidence="1">
    <location>
        <begin position="1"/>
        <end position="21"/>
    </location>
</feature>
<dbReference type="OrthoDB" id="1551097at2"/>
<dbReference type="RefSeq" id="WP_011525353.1">
    <property type="nucleotide sequence ID" value="NC_008009.1"/>
</dbReference>
<dbReference type="eggNOG" id="ENOG5033CFC">
    <property type="taxonomic scope" value="Bacteria"/>
</dbReference>
<dbReference type="Proteomes" id="UP000002432">
    <property type="component" value="Chromosome"/>
</dbReference>
<gene>
    <name evidence="2" type="ordered locus">Acid345_4556</name>
</gene>
<dbReference type="EMBL" id="CP000360">
    <property type="protein sequence ID" value="ABF43556.1"/>
    <property type="molecule type" value="Genomic_DNA"/>
</dbReference>
<proteinExistence type="predicted"/>
<feature type="chain" id="PRO_5004190752" evidence="1">
    <location>
        <begin position="22"/>
        <end position="178"/>
    </location>
</feature>
<evidence type="ECO:0000256" key="1">
    <source>
        <dbReference type="SAM" id="SignalP"/>
    </source>
</evidence>
<accession>Q1IHU4</accession>
<reference evidence="2 3" key="1">
    <citation type="journal article" date="2009" name="Appl. Environ. Microbiol.">
        <title>Three genomes from the phylum Acidobacteria provide insight into the lifestyles of these microorganisms in soils.</title>
        <authorList>
            <person name="Ward N.L."/>
            <person name="Challacombe J.F."/>
            <person name="Janssen P.H."/>
            <person name="Henrissat B."/>
            <person name="Coutinho P.M."/>
            <person name="Wu M."/>
            <person name="Xie G."/>
            <person name="Haft D.H."/>
            <person name="Sait M."/>
            <person name="Badger J."/>
            <person name="Barabote R.D."/>
            <person name="Bradley B."/>
            <person name="Brettin T.S."/>
            <person name="Brinkac L.M."/>
            <person name="Bruce D."/>
            <person name="Creasy T."/>
            <person name="Daugherty S.C."/>
            <person name="Davidsen T.M."/>
            <person name="DeBoy R.T."/>
            <person name="Detter J.C."/>
            <person name="Dodson R.J."/>
            <person name="Durkin A.S."/>
            <person name="Ganapathy A."/>
            <person name="Gwinn-Giglio M."/>
            <person name="Han C.S."/>
            <person name="Khouri H."/>
            <person name="Kiss H."/>
            <person name="Kothari S.P."/>
            <person name="Madupu R."/>
            <person name="Nelson K.E."/>
            <person name="Nelson W.C."/>
            <person name="Paulsen I."/>
            <person name="Penn K."/>
            <person name="Ren Q."/>
            <person name="Rosovitz M.J."/>
            <person name="Selengut J.D."/>
            <person name="Shrivastava S."/>
            <person name="Sullivan S.A."/>
            <person name="Tapia R."/>
            <person name="Thompson L.S."/>
            <person name="Watkins K.L."/>
            <person name="Yang Q."/>
            <person name="Yu C."/>
            <person name="Zafar N."/>
            <person name="Zhou L."/>
            <person name="Kuske C.R."/>
        </authorList>
    </citation>
    <scope>NUCLEOTIDE SEQUENCE [LARGE SCALE GENOMIC DNA]</scope>
    <source>
        <strain evidence="2 3">Ellin345</strain>
    </source>
</reference>
<organism evidence="2 3">
    <name type="scientific">Koribacter versatilis (strain Ellin345)</name>
    <dbReference type="NCBI Taxonomy" id="204669"/>
    <lineage>
        <taxon>Bacteria</taxon>
        <taxon>Pseudomonadati</taxon>
        <taxon>Acidobacteriota</taxon>
        <taxon>Terriglobia</taxon>
        <taxon>Terriglobales</taxon>
        <taxon>Candidatus Korobacteraceae</taxon>
        <taxon>Candidatus Korobacter</taxon>
    </lineage>
</organism>
<keyword evidence="1" id="KW-0732">Signal</keyword>
<dbReference type="Gene3D" id="3.10.450.50">
    <property type="match status" value="1"/>
</dbReference>
<dbReference type="AlphaFoldDB" id="Q1IHU4"/>
<dbReference type="KEGG" id="aba:Acid345_4556"/>
<evidence type="ECO:0000313" key="2">
    <source>
        <dbReference type="EMBL" id="ABF43556.1"/>
    </source>
</evidence>
<sequence length="178" mass="19872">MKRHLAITLLALLAFVSTALSQQSAAKPPQDCRSFVQQFYEWYAPAAAHDRGRTWETAVKRKPAEFSPELAQAIERDSAAQAKTSDDIVGLDFDPFLSSQDPSGRFTLKQVKEQGNTCSATLVSGPANRKGEDVTAVLERVDGNWRFANFQYSNEQMDLMQLLKQMEADRKADGTQKK</sequence>
<evidence type="ECO:0000313" key="3">
    <source>
        <dbReference type="Proteomes" id="UP000002432"/>
    </source>
</evidence>
<name>Q1IHU4_KORVE</name>
<keyword evidence="3" id="KW-1185">Reference proteome</keyword>